<keyword evidence="1" id="KW-0812">Transmembrane</keyword>
<reference evidence="2" key="1">
    <citation type="submission" date="2020-02" db="EMBL/GenBank/DDBJ databases">
        <authorList>
            <person name="Meier V. D."/>
        </authorList>
    </citation>
    <scope>NUCLEOTIDE SEQUENCE</scope>
    <source>
        <strain evidence="2">AVDCRST_MAG29</strain>
    </source>
</reference>
<dbReference type="EC" id="3.6.3.5" evidence="2"/>
<dbReference type="InterPro" id="IPR025327">
    <property type="entry name" value="DUF4233"/>
</dbReference>
<evidence type="ECO:0000313" key="2">
    <source>
        <dbReference type="EMBL" id="CAA9349821.1"/>
    </source>
</evidence>
<gene>
    <name evidence="2" type="ORF">AVDCRST_MAG29-2164</name>
</gene>
<proteinExistence type="predicted"/>
<dbReference type="AlphaFoldDB" id="A0A6J4M529"/>
<accession>A0A6J4M529</accession>
<keyword evidence="1" id="KW-0472">Membrane</keyword>
<dbReference type="Pfam" id="PF14017">
    <property type="entry name" value="DUF4233"/>
    <property type="match status" value="1"/>
</dbReference>
<dbReference type="EC" id="3.6.3.3" evidence="2"/>
<feature type="transmembrane region" description="Helical" evidence="1">
    <location>
        <begin position="30"/>
        <end position="53"/>
    </location>
</feature>
<keyword evidence="1" id="KW-1133">Transmembrane helix</keyword>
<sequence length="107" mass="10865">MKRRLCAATLVLEAIMLALTTPVLIAIADVSTTVAVSGGVGLGVLAVVAAGSLRSPVGYLLGHLVQVGALALGLLLATMVVLGLVFTALWVASYLLGRRIDLDRAAA</sequence>
<dbReference type="GO" id="GO:0016787">
    <property type="term" value="F:hydrolase activity"/>
    <property type="evidence" value="ECO:0007669"/>
    <property type="project" value="UniProtKB-KW"/>
</dbReference>
<protein>
    <submittedName>
        <fullName evidence="2">Lead, cadmium, zinc and mercury transporting ATPase Copper-translocating P-type ATPase</fullName>
        <ecNumber evidence="2">3.6.3.3</ecNumber>
        <ecNumber evidence="2">3.6.3.4</ecNumber>
        <ecNumber evidence="2">3.6.3.5</ecNumber>
    </submittedName>
</protein>
<organism evidence="2">
    <name type="scientific">uncultured Nocardioidaceae bacterium</name>
    <dbReference type="NCBI Taxonomy" id="253824"/>
    <lineage>
        <taxon>Bacteria</taxon>
        <taxon>Bacillati</taxon>
        <taxon>Actinomycetota</taxon>
        <taxon>Actinomycetes</taxon>
        <taxon>Propionibacteriales</taxon>
        <taxon>Nocardioidaceae</taxon>
        <taxon>environmental samples</taxon>
    </lineage>
</organism>
<feature type="transmembrane region" description="Helical" evidence="1">
    <location>
        <begin position="65"/>
        <end position="92"/>
    </location>
</feature>
<dbReference type="EMBL" id="CADCUG010000133">
    <property type="protein sequence ID" value="CAA9349821.1"/>
    <property type="molecule type" value="Genomic_DNA"/>
</dbReference>
<name>A0A6J4M529_9ACTN</name>
<evidence type="ECO:0000256" key="1">
    <source>
        <dbReference type="SAM" id="Phobius"/>
    </source>
</evidence>
<keyword evidence="2" id="KW-0378">Hydrolase</keyword>
<dbReference type="EC" id="3.6.3.4" evidence="2"/>